<evidence type="ECO:0000256" key="7">
    <source>
        <dbReference type="ARBA" id="ARBA00023315"/>
    </source>
</evidence>
<evidence type="ECO:0000256" key="5">
    <source>
        <dbReference type="ARBA" id="ARBA00023194"/>
    </source>
</evidence>
<dbReference type="InterPro" id="IPR016035">
    <property type="entry name" value="Acyl_Trfase/lysoPLipase"/>
</dbReference>
<evidence type="ECO:0000313" key="10">
    <source>
        <dbReference type="EMBL" id="GHI20111.1"/>
    </source>
</evidence>
<gene>
    <name evidence="10" type="ORF">Shyd_14820</name>
</gene>
<dbReference type="InterPro" id="IPR013968">
    <property type="entry name" value="PKS_KR"/>
</dbReference>
<comment type="caution">
    <text evidence="10">The sequence shown here is derived from an EMBL/GenBank/DDBJ whole genome shotgun (WGS) entry which is preliminary data.</text>
</comment>
<dbReference type="Gene3D" id="3.40.47.10">
    <property type="match status" value="1"/>
</dbReference>
<evidence type="ECO:0000256" key="2">
    <source>
        <dbReference type="ARBA" id="ARBA00022450"/>
    </source>
</evidence>
<dbReference type="InterPro" id="IPR018201">
    <property type="entry name" value="Ketoacyl_synth_AS"/>
</dbReference>
<keyword evidence="11" id="KW-1185">Reference proteome</keyword>
<evidence type="ECO:0000259" key="9">
    <source>
        <dbReference type="PROSITE" id="PS52004"/>
    </source>
</evidence>
<keyword evidence="7" id="KW-0012">Acyltransferase</keyword>
<dbReference type="CDD" id="cd08956">
    <property type="entry name" value="KR_3_FAS_SDR_x"/>
    <property type="match status" value="1"/>
</dbReference>
<dbReference type="Gene3D" id="3.40.366.10">
    <property type="entry name" value="Malonyl-Coenzyme A Acyl Carrier Protein, domain 2"/>
    <property type="match status" value="1"/>
</dbReference>
<dbReference type="InterPro" id="IPR036736">
    <property type="entry name" value="ACP-like_sf"/>
</dbReference>
<dbReference type="InterPro" id="IPR016036">
    <property type="entry name" value="Malonyl_transacylase_ACP-bd"/>
</dbReference>
<organism evidence="10 11">
    <name type="scientific">Streptomyces hydrogenans</name>
    <dbReference type="NCBI Taxonomy" id="1873719"/>
    <lineage>
        <taxon>Bacteria</taxon>
        <taxon>Bacillati</taxon>
        <taxon>Actinomycetota</taxon>
        <taxon>Actinomycetes</taxon>
        <taxon>Kitasatosporales</taxon>
        <taxon>Streptomycetaceae</taxon>
        <taxon>Streptomyces</taxon>
    </lineage>
</organism>
<dbReference type="InterPro" id="IPR057326">
    <property type="entry name" value="KR_dom"/>
</dbReference>
<dbReference type="SUPFAM" id="SSF51735">
    <property type="entry name" value="NAD(P)-binding Rossmann-fold domains"/>
    <property type="match status" value="3"/>
</dbReference>
<evidence type="ECO:0000259" key="8">
    <source>
        <dbReference type="PROSITE" id="PS50075"/>
    </source>
</evidence>
<dbReference type="SMART" id="SM00823">
    <property type="entry name" value="PKS_PP"/>
    <property type="match status" value="1"/>
</dbReference>
<dbReference type="InterPro" id="IPR014030">
    <property type="entry name" value="Ketoacyl_synth_N"/>
</dbReference>
<feature type="domain" description="Ketosynthase family 3 (KS3)" evidence="9">
    <location>
        <begin position="33"/>
        <end position="458"/>
    </location>
</feature>
<dbReference type="Pfam" id="PF00698">
    <property type="entry name" value="Acyl_transf_1"/>
    <property type="match status" value="1"/>
</dbReference>
<dbReference type="Pfam" id="PF08990">
    <property type="entry name" value="Docking"/>
    <property type="match status" value="1"/>
</dbReference>
<dbReference type="Gene3D" id="3.30.70.3290">
    <property type="match status" value="1"/>
</dbReference>
<keyword evidence="2" id="KW-0596">Phosphopantetheine</keyword>
<dbReference type="Pfam" id="PF07993">
    <property type="entry name" value="NAD_binding_4"/>
    <property type="match status" value="1"/>
</dbReference>
<dbReference type="PROSITE" id="PS52004">
    <property type="entry name" value="KS3_2"/>
    <property type="match status" value="1"/>
</dbReference>
<proteinExistence type="predicted"/>
<dbReference type="Gene3D" id="1.10.1200.10">
    <property type="entry name" value="ACP-like"/>
    <property type="match status" value="1"/>
</dbReference>
<dbReference type="PANTHER" id="PTHR43775:SF51">
    <property type="entry name" value="INACTIVE PHENOLPHTHIOCEROL SYNTHESIS POLYKETIDE SYNTHASE TYPE I PKS1-RELATED"/>
    <property type="match status" value="1"/>
</dbReference>
<dbReference type="PROSITE" id="PS50075">
    <property type="entry name" value="CARRIER"/>
    <property type="match status" value="1"/>
</dbReference>
<dbReference type="InterPro" id="IPR010080">
    <property type="entry name" value="Thioester_reductase-like_dom"/>
</dbReference>
<name>A0ABQ3P512_9ACTN</name>
<dbReference type="InterPro" id="IPR014043">
    <property type="entry name" value="Acyl_transferase_dom"/>
</dbReference>
<dbReference type="PROSITE" id="PS00606">
    <property type="entry name" value="KS3_1"/>
    <property type="match status" value="1"/>
</dbReference>
<dbReference type="Pfam" id="PF02801">
    <property type="entry name" value="Ketoacyl-synt_C"/>
    <property type="match status" value="1"/>
</dbReference>
<dbReference type="PROSITE" id="PS00012">
    <property type="entry name" value="PHOSPHOPANTETHEINE"/>
    <property type="match status" value="1"/>
</dbReference>
<keyword evidence="5" id="KW-0045">Antibiotic biosynthesis</keyword>
<dbReference type="Pfam" id="PF22953">
    <property type="entry name" value="SpnB_Rossmann"/>
    <property type="match status" value="1"/>
</dbReference>
<dbReference type="Pfam" id="PF00109">
    <property type="entry name" value="ketoacyl-synt"/>
    <property type="match status" value="1"/>
</dbReference>
<feature type="domain" description="Carrier" evidence="8">
    <location>
        <begin position="1398"/>
        <end position="1473"/>
    </location>
</feature>
<dbReference type="InterPro" id="IPR020806">
    <property type="entry name" value="PKS_PP-bd"/>
</dbReference>
<dbReference type="NCBIfam" id="TIGR01746">
    <property type="entry name" value="Thioester-redct"/>
    <property type="match status" value="1"/>
</dbReference>
<dbReference type="InterPro" id="IPR020841">
    <property type="entry name" value="PKS_Beta-ketoAc_synthase_dom"/>
</dbReference>
<dbReference type="SMART" id="SM00822">
    <property type="entry name" value="PKS_KR"/>
    <property type="match status" value="1"/>
</dbReference>
<keyword evidence="6" id="KW-0511">Multifunctional enzyme</keyword>
<dbReference type="InterPro" id="IPR016039">
    <property type="entry name" value="Thiolase-like"/>
</dbReference>
<dbReference type="CDD" id="cd05235">
    <property type="entry name" value="SDR_e1"/>
    <property type="match status" value="1"/>
</dbReference>
<dbReference type="Pfam" id="PF00550">
    <property type="entry name" value="PP-binding"/>
    <property type="match status" value="1"/>
</dbReference>
<dbReference type="InterPro" id="IPR001227">
    <property type="entry name" value="Ac_transferase_dom_sf"/>
</dbReference>
<dbReference type="InterPro" id="IPR055123">
    <property type="entry name" value="SpnB-like_Rossmann"/>
</dbReference>
<dbReference type="InterPro" id="IPR050091">
    <property type="entry name" value="PKS_NRPS_Biosynth_Enz"/>
</dbReference>
<evidence type="ECO:0000256" key="4">
    <source>
        <dbReference type="ARBA" id="ARBA00022679"/>
    </source>
</evidence>
<evidence type="ECO:0000313" key="11">
    <source>
        <dbReference type="Proteomes" id="UP001052739"/>
    </source>
</evidence>
<dbReference type="SMART" id="SM00825">
    <property type="entry name" value="PKS_KS"/>
    <property type="match status" value="1"/>
</dbReference>
<dbReference type="Pfam" id="PF16197">
    <property type="entry name" value="KAsynt_C_assoc"/>
    <property type="match status" value="1"/>
</dbReference>
<dbReference type="InterPro" id="IPR013120">
    <property type="entry name" value="FAR_NAD-bd"/>
</dbReference>
<dbReference type="Proteomes" id="UP001052739">
    <property type="component" value="Unassembled WGS sequence"/>
</dbReference>
<dbReference type="SUPFAM" id="SSF47336">
    <property type="entry name" value="ACP-like"/>
    <property type="match status" value="1"/>
</dbReference>
<dbReference type="SUPFAM" id="SSF55048">
    <property type="entry name" value="Probable ACP-binding domain of malonyl-CoA ACP transacylase"/>
    <property type="match status" value="1"/>
</dbReference>
<evidence type="ECO:0008006" key="12">
    <source>
        <dbReference type="Google" id="ProtNLM"/>
    </source>
</evidence>
<dbReference type="Gene3D" id="3.40.50.720">
    <property type="entry name" value="NAD(P)-binding Rossmann-like Domain"/>
    <property type="match status" value="2"/>
</dbReference>
<sequence length="1883" mass="195658">MVDENKLAEYLKWVTADLHKAKQRIAELESGRSEPIAIIGMACRYPGGVRSADDLWRLAADGRDAVTGFPTDRGWDVEALYDPDPDVPGTTYAREGGFLDGAADFDAAFFGISPREALAMDPQQRVLLETAWETFEHARIAPASVEGSGVGVFVGAVEQSYLGLDGPRELEGYLLTGKLGAVASGRLSYSFGFEGPSMTVDTACSSSLVALHLAAQSLRSGESSLALAGGVMVAGTPGGFVDFSRQRGLAPDGRCKSFAAAADGTSWSEGAGLLLLERLGDAVRNGHRVLAVLRGSAVNSDGASNGLTAPSGPSQERVIRAALAGARVDAADVDAVEAHGTGTRLGDPIEAQALLATYGAAHTRERPLYLGSLKSNIGHSVAAAGVGGVIKMVQAIRHGELPRTLHLDEPTPLVDWSDGTVELLAEARPWPETGGRPRRAAVSSFGVSGTNAHVIIEQAPAAQDDEPEPSAGGVPPFLALPLSASSPAALAARARGLLPLLADGAGPSPADLALSLATTRAALPHRAVAVGADAGALRDALGRLAGDGARTAPAAAAEGGRLGFLFTGQGSQRAAMGLGLYREFPVYAAAFDAVCAELDPYLDVPLRRVIEDEAALGRTGCAQPALFAMEVALFRLFESWGVVPDVLVGHSIGELAAVHVAGVLSLSDAAAVVAARGALMQALPEGGAMAALQATEEELERLLREHPGAALAAVNGPVSTVVSGERAAVAAVAETVRSWGRRTKELPVGHAFHSPLMDPMLEEFGRVLRKVTFRPPAVPIVSTLTGKPVTAEELCAPEYWTAQVRMPVRFHDAVRALAGQNVAVTLELGPAGVLSALVAEAASITPVPSVRKGPDEARDVVTALGGLWSAGVPVDWTAFLAGTGARPVDLPTYPFQRERYWVTHTAPAAPALGETAGEPVEEAVFGVGWTALDAPGTALPPVLAALDGTAPAGLPEPAGGVFAGVAEALAALDGPEPYDALLVPVLSPTDAPTGDVPGRAEETARRVLALAQAWLADERTTGIPLVVLTRGAVSALPDGSDVTDLVAAPSWGLLRSAQSEAPDRIVLVDVDDDPRSAAAVPTALTTGQSQLAVRSGRVLVPGLTTLPRVGTPPRGNRWRPDGTVLITGGTGALGALFARHLVRAHGVTRLLLVSRRGLAAPGAAALAEELTGLGAEVRIEARDLADRAEVAALLAGIPAEHPLTAVVHAAGVLDDGLVQDLTPDRLATVLRPKAHAAWHLHELTLGQELDAFVLFSSVAGVVGGTGQANYAAANTFLDALAGHRAGLGLPAASLAWGLWAHEDGMSGHLTRTELDRIARSGLGTIADGAGPALMDRALLAGRPALVVTPLDLAALRSHATRAPLLLRRLVAPADGAAPAGGELLPERLAGLTPEGRSEAVAEFLRHEVAMVLGHSAPGAVDPRQRFSAIGFDSLTSVELRNRLAEATGLRLPPSLVFEHPTPQELADHLGTLLAATADGSGGPAGVDFAAEVHLDEDVRATDRTIPVATDPGEVLLTGATGFLGAFLLRDLMRSTRAVVHCLVRGADAEGAAARLWEGLAWYRVADEIDPERVRVVVGDLAAPRLGLSEEEFDGLARRVDAVYHAGATVSWVRPYTALAAGNVGGTREVLRLAAAHRTVPVHYVSTTGVFPAPGPGDTAPAGVTDPTGPGHLLHNGYLQSKWVAEQVIGLARERGVPVSVYRVDVVCGDRVTGACQTKDFVWLSLKGLLETGAVPESLAGVLHMVPVDYVSGAIVTLSRRADAANRTFHLYNRQDQTFTDFVGHLRSFGYELPALDWETWSARVRSDRRNAVVPLLDSFEGMNAGSGTTTYPPIDVSETERALADTGLVCPPVDRALFATYVDFFVRAGYFPPAGSAGDRASE</sequence>
<keyword evidence="3" id="KW-0597">Phosphoprotein</keyword>
<protein>
    <recommendedName>
        <fullName evidence="12">Type I polyketide synthase</fullName>
    </recommendedName>
</protein>
<dbReference type="InterPro" id="IPR009081">
    <property type="entry name" value="PP-bd_ACP"/>
</dbReference>
<dbReference type="SMART" id="SM00827">
    <property type="entry name" value="PKS_AT"/>
    <property type="match status" value="1"/>
</dbReference>
<dbReference type="SMART" id="SM01294">
    <property type="entry name" value="PKS_PP_betabranch"/>
    <property type="match status" value="1"/>
</dbReference>
<dbReference type="Pfam" id="PF08659">
    <property type="entry name" value="KR"/>
    <property type="match status" value="1"/>
</dbReference>
<dbReference type="SUPFAM" id="SSF53901">
    <property type="entry name" value="Thiolase-like"/>
    <property type="match status" value="1"/>
</dbReference>
<keyword evidence="4" id="KW-0808">Transferase</keyword>
<dbReference type="InterPro" id="IPR032821">
    <property type="entry name" value="PKS_assoc"/>
</dbReference>
<dbReference type="SUPFAM" id="SSF52151">
    <property type="entry name" value="FabD/lysophospholipase-like"/>
    <property type="match status" value="1"/>
</dbReference>
<dbReference type="InterPro" id="IPR014031">
    <property type="entry name" value="Ketoacyl_synth_C"/>
</dbReference>
<dbReference type="InterPro" id="IPR036291">
    <property type="entry name" value="NAD(P)-bd_dom_sf"/>
</dbReference>
<dbReference type="EMBL" id="BNDW01000004">
    <property type="protein sequence ID" value="GHI20111.1"/>
    <property type="molecule type" value="Genomic_DNA"/>
</dbReference>
<dbReference type="PANTHER" id="PTHR43775">
    <property type="entry name" value="FATTY ACID SYNTHASE"/>
    <property type="match status" value="1"/>
</dbReference>
<dbReference type="InterPro" id="IPR006162">
    <property type="entry name" value="Ppantetheine_attach_site"/>
</dbReference>
<accession>A0ABQ3P512</accession>
<evidence type="ECO:0000256" key="6">
    <source>
        <dbReference type="ARBA" id="ARBA00023268"/>
    </source>
</evidence>
<reference evidence="10" key="1">
    <citation type="submission" date="2024-05" db="EMBL/GenBank/DDBJ databases">
        <title>Whole genome shotgun sequence of Streptomyces hydrogenans NBRC 13475.</title>
        <authorList>
            <person name="Komaki H."/>
            <person name="Tamura T."/>
        </authorList>
    </citation>
    <scope>NUCLEOTIDE SEQUENCE</scope>
    <source>
        <strain evidence="10">NBRC 13475</strain>
    </source>
</reference>
<dbReference type="CDD" id="cd00833">
    <property type="entry name" value="PKS"/>
    <property type="match status" value="1"/>
</dbReference>
<evidence type="ECO:0000256" key="3">
    <source>
        <dbReference type="ARBA" id="ARBA00022553"/>
    </source>
</evidence>
<comment type="cofactor">
    <cofactor evidence="1">
        <name>pantetheine 4'-phosphate</name>
        <dbReference type="ChEBI" id="CHEBI:47942"/>
    </cofactor>
</comment>
<dbReference type="InterPro" id="IPR015083">
    <property type="entry name" value="NorB/c/GfsB-D-like_docking"/>
</dbReference>
<evidence type="ECO:0000256" key="1">
    <source>
        <dbReference type="ARBA" id="ARBA00001957"/>
    </source>
</evidence>